<dbReference type="PROSITE" id="PS50888">
    <property type="entry name" value="BHLH"/>
    <property type="match status" value="1"/>
</dbReference>
<dbReference type="OrthoDB" id="8964853at2759"/>
<organism evidence="10 11">
    <name type="scientific">Diploscapter pachys</name>
    <dbReference type="NCBI Taxonomy" id="2018661"/>
    <lineage>
        <taxon>Eukaryota</taxon>
        <taxon>Metazoa</taxon>
        <taxon>Ecdysozoa</taxon>
        <taxon>Nematoda</taxon>
        <taxon>Chromadorea</taxon>
        <taxon>Rhabditida</taxon>
        <taxon>Rhabditina</taxon>
        <taxon>Rhabditomorpha</taxon>
        <taxon>Rhabditoidea</taxon>
        <taxon>Rhabditidae</taxon>
        <taxon>Diploscapter</taxon>
    </lineage>
</organism>
<keyword evidence="6" id="KW-0539">Nucleus</keyword>
<dbReference type="GO" id="GO:0046983">
    <property type="term" value="F:protein dimerization activity"/>
    <property type="evidence" value="ECO:0007669"/>
    <property type="project" value="InterPro"/>
</dbReference>
<evidence type="ECO:0000256" key="1">
    <source>
        <dbReference type="ARBA" id="ARBA00007628"/>
    </source>
</evidence>
<evidence type="ECO:0000256" key="4">
    <source>
        <dbReference type="ARBA" id="ARBA00023159"/>
    </source>
</evidence>
<gene>
    <name evidence="10" type="ORF">WR25_18289</name>
</gene>
<evidence type="ECO:0000256" key="7">
    <source>
        <dbReference type="SAM" id="Coils"/>
    </source>
</evidence>
<feature type="domain" description="BHLH" evidence="9">
    <location>
        <begin position="22"/>
        <end position="73"/>
    </location>
</feature>
<keyword evidence="7" id="KW-0175">Coiled coil</keyword>
<dbReference type="Pfam" id="PF00010">
    <property type="entry name" value="HLH"/>
    <property type="match status" value="1"/>
</dbReference>
<feature type="region of interest" description="Disordered" evidence="8">
    <location>
        <begin position="1"/>
        <end position="34"/>
    </location>
</feature>
<dbReference type="STRING" id="2018661.A0A2A2LDY1"/>
<evidence type="ECO:0000313" key="10">
    <source>
        <dbReference type="EMBL" id="PAV84481.1"/>
    </source>
</evidence>
<proteinExistence type="inferred from homology"/>
<keyword evidence="3" id="KW-0238">DNA-binding</keyword>
<dbReference type="InterPro" id="IPR011598">
    <property type="entry name" value="bHLH_dom"/>
</dbReference>
<evidence type="ECO:0000259" key="9">
    <source>
        <dbReference type="PROSITE" id="PS50888"/>
    </source>
</evidence>
<dbReference type="GO" id="GO:0090575">
    <property type="term" value="C:RNA polymerase II transcription regulator complex"/>
    <property type="evidence" value="ECO:0007669"/>
    <property type="project" value="TreeGrafter"/>
</dbReference>
<dbReference type="SMART" id="SM00353">
    <property type="entry name" value="HLH"/>
    <property type="match status" value="1"/>
</dbReference>
<dbReference type="SUPFAM" id="SSF47459">
    <property type="entry name" value="HLH, helix-loop-helix DNA-binding domain"/>
    <property type="match status" value="1"/>
</dbReference>
<evidence type="ECO:0000256" key="8">
    <source>
        <dbReference type="SAM" id="MobiDB-lite"/>
    </source>
</evidence>
<keyword evidence="5" id="KW-0804">Transcription</keyword>
<dbReference type="EMBL" id="LIAE01006846">
    <property type="protein sequence ID" value="PAV84481.1"/>
    <property type="molecule type" value="Genomic_DNA"/>
</dbReference>
<dbReference type="GO" id="GO:0003677">
    <property type="term" value="F:DNA binding"/>
    <property type="evidence" value="ECO:0007669"/>
    <property type="project" value="UniProtKB-KW"/>
</dbReference>
<dbReference type="FunFam" id="4.10.280.10:FF:000019">
    <property type="entry name" value="Myc proto-oncogene protein"/>
    <property type="match status" value="1"/>
</dbReference>
<evidence type="ECO:0000256" key="6">
    <source>
        <dbReference type="ARBA" id="ARBA00023242"/>
    </source>
</evidence>
<keyword evidence="4" id="KW-0010">Activator</keyword>
<dbReference type="GO" id="GO:0045944">
    <property type="term" value="P:positive regulation of transcription by RNA polymerase II"/>
    <property type="evidence" value="ECO:0007669"/>
    <property type="project" value="TreeGrafter"/>
</dbReference>
<reference evidence="10 11" key="1">
    <citation type="journal article" date="2017" name="Curr. Biol.">
        <title>Genome architecture and evolution of a unichromosomal asexual nematode.</title>
        <authorList>
            <person name="Fradin H."/>
            <person name="Zegar C."/>
            <person name="Gutwein M."/>
            <person name="Lucas J."/>
            <person name="Kovtun M."/>
            <person name="Corcoran D."/>
            <person name="Baugh L.R."/>
            <person name="Kiontke K."/>
            <person name="Gunsalus K."/>
            <person name="Fitch D.H."/>
            <person name="Piano F."/>
        </authorList>
    </citation>
    <scope>NUCLEOTIDE SEQUENCE [LARGE SCALE GENOMIC DNA]</scope>
    <source>
        <strain evidence="10">PF1309</strain>
    </source>
</reference>
<feature type="compositionally biased region" description="Basic and acidic residues" evidence="8">
    <location>
        <begin position="19"/>
        <end position="34"/>
    </location>
</feature>
<dbReference type="CDD" id="cd11406">
    <property type="entry name" value="bHLHzip_Max"/>
    <property type="match status" value="1"/>
</dbReference>
<sequence length="200" mass="22665">MIGSQVQDDSNSGKSHSPSLEDRRAHHNELERRRRDHIKDHFMVLRDSIPLIDGEKPSRALILKRAVEYISLMQSKLQEHQKREEELKKRNELLEERLLQTQTEKSHRQEQQIVVRPEPSFGPLVTAIPVTPQPLTPPNGLQSPLISQPDQLLLLSQTLLSQRISEQQICAAAPAPAPDLSLLGLQLRLLSGQYGELPIV</sequence>
<keyword evidence="11" id="KW-1185">Reference proteome</keyword>
<evidence type="ECO:0000256" key="3">
    <source>
        <dbReference type="ARBA" id="ARBA00023125"/>
    </source>
</evidence>
<dbReference type="InterPro" id="IPR036638">
    <property type="entry name" value="HLH_DNA-bd_sf"/>
</dbReference>
<protein>
    <recommendedName>
        <fullName evidence="9">BHLH domain-containing protein</fullName>
    </recommendedName>
</protein>
<comment type="similarity">
    <text evidence="1">Belongs to the MAX family.</text>
</comment>
<name>A0A2A2LDY1_9BILA</name>
<evidence type="ECO:0000256" key="2">
    <source>
        <dbReference type="ARBA" id="ARBA00023015"/>
    </source>
</evidence>
<feature type="coiled-coil region" evidence="7">
    <location>
        <begin position="70"/>
        <end position="104"/>
    </location>
</feature>
<accession>A0A2A2LDY1</accession>
<dbReference type="Proteomes" id="UP000218231">
    <property type="component" value="Unassembled WGS sequence"/>
</dbReference>
<comment type="caution">
    <text evidence="10">The sequence shown here is derived from an EMBL/GenBank/DDBJ whole genome shotgun (WGS) entry which is preliminary data.</text>
</comment>
<dbReference type="Gene3D" id="4.10.280.10">
    <property type="entry name" value="Helix-loop-helix DNA-binding domain"/>
    <property type="match status" value="1"/>
</dbReference>
<dbReference type="AlphaFoldDB" id="A0A2A2LDY1"/>
<evidence type="ECO:0000313" key="11">
    <source>
        <dbReference type="Proteomes" id="UP000218231"/>
    </source>
</evidence>
<dbReference type="GO" id="GO:0003700">
    <property type="term" value="F:DNA-binding transcription factor activity"/>
    <property type="evidence" value="ECO:0007669"/>
    <property type="project" value="TreeGrafter"/>
</dbReference>
<feature type="compositionally biased region" description="Polar residues" evidence="8">
    <location>
        <begin position="1"/>
        <end position="18"/>
    </location>
</feature>
<evidence type="ECO:0000256" key="5">
    <source>
        <dbReference type="ARBA" id="ARBA00023163"/>
    </source>
</evidence>
<dbReference type="PANTHER" id="PTHR10328:SF3">
    <property type="entry name" value="PROTEIN MAX"/>
    <property type="match status" value="1"/>
</dbReference>
<dbReference type="PANTHER" id="PTHR10328">
    <property type="entry name" value="PROTEIN MAX MYC-ASSOCIATED FACTOR X"/>
    <property type="match status" value="1"/>
</dbReference>
<keyword evidence="2" id="KW-0805">Transcription regulation</keyword>